<dbReference type="EMBL" id="BGPR01070419">
    <property type="protein sequence ID" value="GBO43845.1"/>
    <property type="molecule type" value="Genomic_DNA"/>
</dbReference>
<protein>
    <submittedName>
        <fullName evidence="2">Uncharacterized protein</fullName>
    </submittedName>
</protein>
<dbReference type="AlphaFoldDB" id="A0A4Y2X3Z1"/>
<evidence type="ECO:0000313" key="3">
    <source>
        <dbReference type="EMBL" id="GBO43845.1"/>
    </source>
</evidence>
<dbReference type="EMBL" id="BGPR01070102">
    <property type="protein sequence ID" value="GBO43604.1"/>
    <property type="molecule type" value="Genomic_DNA"/>
</dbReference>
<comment type="caution">
    <text evidence="2">The sequence shown here is derived from an EMBL/GenBank/DDBJ whole genome shotgun (WGS) entry which is preliminary data.</text>
</comment>
<proteinExistence type="predicted"/>
<evidence type="ECO:0000313" key="4">
    <source>
        <dbReference type="EMBL" id="GBO43892.1"/>
    </source>
</evidence>
<dbReference type="EMBL" id="BGPR01070058">
    <property type="protein sequence ID" value="GBO43572.1"/>
    <property type="molecule type" value="Genomic_DNA"/>
</dbReference>
<keyword evidence="5" id="KW-1185">Reference proteome</keyword>
<organism evidence="2 5">
    <name type="scientific">Araneus ventricosus</name>
    <name type="common">Orbweaver spider</name>
    <name type="synonym">Epeira ventricosa</name>
    <dbReference type="NCBI Taxonomy" id="182803"/>
    <lineage>
        <taxon>Eukaryota</taxon>
        <taxon>Metazoa</taxon>
        <taxon>Ecdysozoa</taxon>
        <taxon>Arthropoda</taxon>
        <taxon>Chelicerata</taxon>
        <taxon>Arachnida</taxon>
        <taxon>Araneae</taxon>
        <taxon>Araneomorphae</taxon>
        <taxon>Entelegynae</taxon>
        <taxon>Araneoidea</taxon>
        <taxon>Araneidae</taxon>
        <taxon>Araneus</taxon>
    </lineage>
</organism>
<evidence type="ECO:0000313" key="5">
    <source>
        <dbReference type="Proteomes" id="UP000499080"/>
    </source>
</evidence>
<evidence type="ECO:0000313" key="1">
    <source>
        <dbReference type="EMBL" id="GBO43572.1"/>
    </source>
</evidence>
<sequence>MYEGKSLTLQFQLNKIRWVAVSSILGHRVERRHHLQSVCLQDAVSVDQTDENRLELSLVDQCYRDYLTAQT</sequence>
<evidence type="ECO:0000313" key="2">
    <source>
        <dbReference type="EMBL" id="GBO43604.1"/>
    </source>
</evidence>
<dbReference type="OrthoDB" id="6470724at2759"/>
<dbReference type="EMBL" id="BGPR01070459">
    <property type="protein sequence ID" value="GBO43892.1"/>
    <property type="molecule type" value="Genomic_DNA"/>
</dbReference>
<name>A0A4Y2X3Z1_ARAVE</name>
<reference evidence="2 5" key="1">
    <citation type="journal article" date="2019" name="Sci. Rep.">
        <title>Orb-weaving spider Araneus ventricosus genome elucidates the spidroin gene catalogue.</title>
        <authorList>
            <person name="Kono N."/>
            <person name="Nakamura H."/>
            <person name="Ohtoshi R."/>
            <person name="Moran D.A.P."/>
            <person name="Shinohara A."/>
            <person name="Yoshida Y."/>
            <person name="Fujiwara M."/>
            <person name="Mori M."/>
            <person name="Tomita M."/>
            <person name="Arakawa K."/>
        </authorList>
    </citation>
    <scope>NUCLEOTIDE SEQUENCE [LARGE SCALE GENOMIC DNA]</scope>
</reference>
<gene>
    <name evidence="4" type="ORF">AVEN_132116_1</name>
    <name evidence="2" type="ORF">AVEN_177279_1</name>
    <name evidence="1" type="ORF">AVEN_228001_1</name>
    <name evidence="3" type="ORF">AVEN_239024_1</name>
</gene>
<accession>A0A4Y2X3Z1</accession>
<dbReference type="Proteomes" id="UP000499080">
    <property type="component" value="Unassembled WGS sequence"/>
</dbReference>